<keyword evidence="6" id="KW-1185">Reference proteome</keyword>
<name>A0A835LS66_9MAGN</name>
<evidence type="ECO:0000256" key="3">
    <source>
        <dbReference type="SAM" id="Coils"/>
    </source>
</evidence>
<evidence type="ECO:0000256" key="2">
    <source>
        <dbReference type="ARBA" id="ARBA00022604"/>
    </source>
</evidence>
<comment type="caution">
    <text evidence="5">The sequence shown here is derived from an EMBL/GenBank/DDBJ whole genome shotgun (WGS) entry which is preliminary data.</text>
</comment>
<keyword evidence="2" id="KW-0341">Growth regulation</keyword>
<dbReference type="Pfam" id="PF05266">
    <property type="entry name" value="DUF724"/>
    <property type="match status" value="1"/>
</dbReference>
<keyword evidence="3" id="KW-0175">Coiled coil</keyword>
<dbReference type="Proteomes" id="UP000631114">
    <property type="component" value="Unassembled WGS sequence"/>
</dbReference>
<accession>A0A835LS66</accession>
<evidence type="ECO:0000256" key="4">
    <source>
        <dbReference type="SAM" id="MobiDB-lite"/>
    </source>
</evidence>
<dbReference type="EMBL" id="JADFTS010000005">
    <property type="protein sequence ID" value="KAF9605560.1"/>
    <property type="molecule type" value="Genomic_DNA"/>
</dbReference>
<dbReference type="AlphaFoldDB" id="A0A835LS66"/>
<feature type="coiled-coil region" evidence="3">
    <location>
        <begin position="385"/>
        <end position="454"/>
    </location>
</feature>
<protein>
    <submittedName>
        <fullName evidence="5">Uncharacterized protein</fullName>
    </submittedName>
</protein>
<dbReference type="OrthoDB" id="687110at2759"/>
<organism evidence="5 6">
    <name type="scientific">Coptis chinensis</name>
    <dbReference type="NCBI Taxonomy" id="261450"/>
    <lineage>
        <taxon>Eukaryota</taxon>
        <taxon>Viridiplantae</taxon>
        <taxon>Streptophyta</taxon>
        <taxon>Embryophyta</taxon>
        <taxon>Tracheophyta</taxon>
        <taxon>Spermatophyta</taxon>
        <taxon>Magnoliopsida</taxon>
        <taxon>Ranunculales</taxon>
        <taxon>Ranunculaceae</taxon>
        <taxon>Coptidoideae</taxon>
        <taxon>Coptis</taxon>
    </lineage>
</organism>
<evidence type="ECO:0000256" key="1">
    <source>
        <dbReference type="ARBA" id="ARBA00022448"/>
    </source>
</evidence>
<evidence type="ECO:0000313" key="6">
    <source>
        <dbReference type="Proteomes" id="UP000631114"/>
    </source>
</evidence>
<sequence length="494" mass="55369">MPQSGIHFSSDTPNPAREDLRRKEDTSHNLTDIITSPSNRCSGHPTLNFCQEKLRSHFDCDRSGAQTTVADSRFSSLSKIRGEPCDLSRSQLQHLQNNLTFHSSAHSINSMAGNGINHQKEETVGHSKQNVSEGSAGVMSLLEVLRLGSTERDTSKETALVLEETLSNVEDVPPLSVWIEGSHSPAMIGKRISPDNRLTSSSTAVTLREESVAGNQFEEPLYVDKCSMSLEVAKLTGDHCDMDVEDGGNEIVMELNHNSDKQTLNNENMPFTKSYPVWKDVESMEVFRSIRQKPHFRPLSSRSEYFHEGDAVGLMLNFANVVEKIRGAQLNDPKSALESKLEALKYFEDFGFNVQPIRARLEELLRVQDSQLQLAGISKQLEWQITEERNKEQSLNSQVDELNETLRELQESLNQISKERKMVEMEKQKKGSSIALLQQRLNDIKKDIQRTKLNFTCVAAAPWNLSPLVGMPFYSSSLEKLDCKGLVICSSNGA</sequence>
<keyword evidence="1" id="KW-0813">Transport</keyword>
<feature type="compositionally biased region" description="Basic and acidic residues" evidence="4">
    <location>
        <begin position="16"/>
        <end position="26"/>
    </location>
</feature>
<feature type="compositionally biased region" description="Polar residues" evidence="4">
    <location>
        <begin position="1"/>
        <end position="13"/>
    </location>
</feature>
<evidence type="ECO:0000313" key="5">
    <source>
        <dbReference type="EMBL" id="KAF9605560.1"/>
    </source>
</evidence>
<feature type="region of interest" description="Disordered" evidence="4">
    <location>
        <begin position="1"/>
        <end position="26"/>
    </location>
</feature>
<gene>
    <name evidence="5" type="ORF">IFM89_017579</name>
</gene>
<proteinExistence type="predicted"/>
<dbReference type="InterPro" id="IPR007930">
    <property type="entry name" value="DUF724"/>
</dbReference>
<reference evidence="5 6" key="1">
    <citation type="submission" date="2020-10" db="EMBL/GenBank/DDBJ databases">
        <title>The Coptis chinensis genome and diversification of protoberbering-type alkaloids.</title>
        <authorList>
            <person name="Wang B."/>
            <person name="Shu S."/>
            <person name="Song C."/>
            <person name="Liu Y."/>
        </authorList>
    </citation>
    <scope>NUCLEOTIDE SEQUENCE [LARGE SCALE GENOMIC DNA]</scope>
    <source>
        <strain evidence="5">HL-2020</strain>
        <tissue evidence="5">Leaf</tissue>
    </source>
</reference>